<dbReference type="Gene3D" id="2.30.30.100">
    <property type="match status" value="2"/>
</dbReference>
<evidence type="ECO:0000256" key="9">
    <source>
        <dbReference type="SAM" id="SignalP"/>
    </source>
</evidence>
<keyword evidence="9" id="KW-0732">Signal</keyword>
<dbReference type="GO" id="GO:0003723">
    <property type="term" value="F:RNA binding"/>
    <property type="evidence" value="ECO:0007669"/>
    <property type="project" value="UniProtKB-KW"/>
</dbReference>
<reference evidence="11 12" key="1">
    <citation type="journal article" date="2017" name="PLoS Biol.">
        <title>The sea cucumber genome provides insights into morphological evolution and visceral regeneration.</title>
        <authorList>
            <person name="Zhang X."/>
            <person name="Sun L."/>
            <person name="Yuan J."/>
            <person name="Sun Y."/>
            <person name="Gao Y."/>
            <person name="Zhang L."/>
            <person name="Li S."/>
            <person name="Dai H."/>
            <person name="Hamel J.F."/>
            <person name="Liu C."/>
            <person name="Yu Y."/>
            <person name="Liu S."/>
            <person name="Lin W."/>
            <person name="Guo K."/>
            <person name="Jin S."/>
            <person name="Xu P."/>
            <person name="Storey K.B."/>
            <person name="Huan P."/>
            <person name="Zhang T."/>
            <person name="Zhou Y."/>
            <person name="Zhang J."/>
            <person name="Lin C."/>
            <person name="Li X."/>
            <person name="Xing L."/>
            <person name="Huo D."/>
            <person name="Sun M."/>
            <person name="Wang L."/>
            <person name="Mercier A."/>
            <person name="Li F."/>
            <person name="Yang H."/>
            <person name="Xiang J."/>
        </authorList>
    </citation>
    <scope>NUCLEOTIDE SEQUENCE [LARGE SCALE GENOMIC DNA]</scope>
    <source>
        <strain evidence="11">Shaxun</strain>
        <tissue evidence="11">Muscle</tissue>
    </source>
</reference>
<dbReference type="AlphaFoldDB" id="A0A2G8LPK7"/>
<evidence type="ECO:0000256" key="8">
    <source>
        <dbReference type="ARBA" id="ARBA00023274"/>
    </source>
</evidence>
<sequence>MLFLLFLSVSGVLKGYDPLLNLVLDGATEYLRVSGVLKGYDPLLNLVLDGATEYLRDPDDPFKITDDTRELGLTVCRGTSVVLICPSDNMEPIANPFLQQDG</sequence>
<keyword evidence="7" id="KW-0539">Nucleus</keyword>
<keyword evidence="6" id="KW-0508">mRNA splicing</keyword>
<keyword evidence="4" id="KW-0747">Spliceosome</keyword>
<keyword evidence="12" id="KW-1185">Reference proteome</keyword>
<dbReference type="GO" id="GO:0000956">
    <property type="term" value="P:nuclear-transcribed mRNA catabolic process"/>
    <property type="evidence" value="ECO:0007669"/>
    <property type="project" value="InterPro"/>
</dbReference>
<comment type="subcellular location">
    <subcellularLocation>
        <location evidence="1">Nucleus</location>
    </subcellularLocation>
</comment>
<feature type="signal peptide" evidence="9">
    <location>
        <begin position="1"/>
        <end position="15"/>
    </location>
</feature>
<dbReference type="InterPro" id="IPR010920">
    <property type="entry name" value="LSM_dom_sf"/>
</dbReference>
<dbReference type="SMART" id="SM00651">
    <property type="entry name" value="Sm"/>
    <property type="match status" value="1"/>
</dbReference>
<dbReference type="InterPro" id="IPR001163">
    <property type="entry name" value="Sm_dom_euk/arc"/>
</dbReference>
<dbReference type="EMBL" id="MRZV01000017">
    <property type="protein sequence ID" value="PIK62161.1"/>
    <property type="molecule type" value="Genomic_DNA"/>
</dbReference>
<dbReference type="GO" id="GO:0005688">
    <property type="term" value="C:U6 snRNP"/>
    <property type="evidence" value="ECO:0007669"/>
    <property type="project" value="TreeGrafter"/>
</dbReference>
<evidence type="ECO:0000256" key="7">
    <source>
        <dbReference type="ARBA" id="ARBA00023242"/>
    </source>
</evidence>
<evidence type="ECO:0000256" key="4">
    <source>
        <dbReference type="ARBA" id="ARBA00022728"/>
    </source>
</evidence>
<dbReference type="GO" id="GO:0071013">
    <property type="term" value="C:catalytic step 2 spliceosome"/>
    <property type="evidence" value="ECO:0007669"/>
    <property type="project" value="TreeGrafter"/>
</dbReference>
<comment type="caution">
    <text evidence="11">The sequence shown here is derived from an EMBL/GenBank/DDBJ whole genome shotgun (WGS) entry which is preliminary data.</text>
</comment>
<evidence type="ECO:0000256" key="3">
    <source>
        <dbReference type="ARBA" id="ARBA00022664"/>
    </source>
</evidence>
<accession>A0A2G8LPK7</accession>
<evidence type="ECO:0000256" key="2">
    <source>
        <dbReference type="ARBA" id="ARBA00006850"/>
    </source>
</evidence>
<dbReference type="PIRSF" id="PIRSF037188">
    <property type="entry name" value="U6_snRNA_Lsm7"/>
    <property type="match status" value="1"/>
</dbReference>
<dbReference type="GO" id="GO:0071004">
    <property type="term" value="C:U2-type prespliceosome"/>
    <property type="evidence" value="ECO:0007669"/>
    <property type="project" value="TreeGrafter"/>
</dbReference>
<feature type="domain" description="Sm" evidence="10">
    <location>
        <begin position="8"/>
        <end position="86"/>
    </location>
</feature>
<organism evidence="11 12">
    <name type="scientific">Stichopus japonicus</name>
    <name type="common">Sea cucumber</name>
    <dbReference type="NCBI Taxonomy" id="307972"/>
    <lineage>
        <taxon>Eukaryota</taxon>
        <taxon>Metazoa</taxon>
        <taxon>Echinodermata</taxon>
        <taxon>Eleutherozoa</taxon>
        <taxon>Echinozoa</taxon>
        <taxon>Holothuroidea</taxon>
        <taxon>Aspidochirotacea</taxon>
        <taxon>Aspidochirotida</taxon>
        <taxon>Stichopodidae</taxon>
        <taxon>Apostichopus</taxon>
    </lineage>
</organism>
<dbReference type="Pfam" id="PF01423">
    <property type="entry name" value="LSM"/>
    <property type="match status" value="1"/>
</dbReference>
<name>A0A2G8LPK7_STIJA</name>
<protein>
    <submittedName>
        <fullName evidence="11">Putative U6 snRNA-associated Sm-like protein LSm7</fullName>
    </submittedName>
</protein>
<keyword evidence="8" id="KW-0687">Ribonucleoprotein</keyword>
<gene>
    <name evidence="11" type="ORF">BSL78_00883</name>
</gene>
<dbReference type="PANTHER" id="PTHR10553">
    <property type="entry name" value="SMALL NUCLEAR RIBONUCLEOPROTEIN"/>
    <property type="match status" value="1"/>
</dbReference>
<evidence type="ECO:0000256" key="5">
    <source>
        <dbReference type="ARBA" id="ARBA00022884"/>
    </source>
</evidence>
<feature type="chain" id="PRO_5013735282" evidence="9">
    <location>
        <begin position="16"/>
        <end position="102"/>
    </location>
</feature>
<dbReference type="STRING" id="307972.A0A2G8LPK7"/>
<dbReference type="GO" id="GO:0097526">
    <property type="term" value="C:spliceosomal tri-snRNP complex"/>
    <property type="evidence" value="ECO:0007669"/>
    <property type="project" value="TreeGrafter"/>
</dbReference>
<keyword evidence="5" id="KW-0694">RNA-binding</keyword>
<dbReference type="GO" id="GO:0000398">
    <property type="term" value="P:mRNA splicing, via spliceosome"/>
    <property type="evidence" value="ECO:0007669"/>
    <property type="project" value="InterPro"/>
</dbReference>
<dbReference type="InterPro" id="IPR044641">
    <property type="entry name" value="Lsm7/SmG-like"/>
</dbReference>
<evidence type="ECO:0000313" key="11">
    <source>
        <dbReference type="EMBL" id="PIK62161.1"/>
    </source>
</evidence>
<dbReference type="OrthoDB" id="2146at2759"/>
<evidence type="ECO:0000256" key="1">
    <source>
        <dbReference type="ARBA" id="ARBA00004123"/>
    </source>
</evidence>
<comment type="similarity">
    <text evidence="2">Belongs to the snRNP Sm proteins family.</text>
</comment>
<dbReference type="GO" id="GO:1990726">
    <property type="term" value="C:Lsm1-7-Pat1 complex"/>
    <property type="evidence" value="ECO:0007669"/>
    <property type="project" value="TreeGrafter"/>
</dbReference>
<evidence type="ECO:0000259" key="10">
    <source>
        <dbReference type="SMART" id="SM00651"/>
    </source>
</evidence>
<dbReference type="SUPFAM" id="SSF50182">
    <property type="entry name" value="Sm-like ribonucleoproteins"/>
    <property type="match status" value="2"/>
</dbReference>
<dbReference type="InterPro" id="IPR017132">
    <property type="entry name" value="Lsm7"/>
</dbReference>
<evidence type="ECO:0000313" key="12">
    <source>
        <dbReference type="Proteomes" id="UP000230750"/>
    </source>
</evidence>
<dbReference type="GO" id="GO:0005689">
    <property type="term" value="C:U12-type spliceosomal complex"/>
    <property type="evidence" value="ECO:0007669"/>
    <property type="project" value="TreeGrafter"/>
</dbReference>
<dbReference type="Proteomes" id="UP000230750">
    <property type="component" value="Unassembled WGS sequence"/>
</dbReference>
<dbReference type="CDD" id="cd01729">
    <property type="entry name" value="LSm7"/>
    <property type="match status" value="1"/>
</dbReference>
<dbReference type="PANTHER" id="PTHR10553:SF5">
    <property type="entry name" value="U6 SNRNA-ASSOCIATED SM-LIKE PROTEIN LSM7"/>
    <property type="match status" value="1"/>
</dbReference>
<proteinExistence type="inferred from homology"/>
<evidence type="ECO:0000256" key="6">
    <source>
        <dbReference type="ARBA" id="ARBA00023187"/>
    </source>
</evidence>
<keyword evidence="3" id="KW-0507">mRNA processing</keyword>